<feature type="domain" description="Methyltransferase type 11" evidence="1">
    <location>
        <begin position="162"/>
        <end position="236"/>
    </location>
</feature>
<dbReference type="InterPro" id="IPR025282">
    <property type="entry name" value="DUF4214"/>
</dbReference>
<dbReference type="Pfam" id="PF08241">
    <property type="entry name" value="Methyltransf_11"/>
    <property type="match status" value="1"/>
</dbReference>
<keyword evidence="3" id="KW-0808">Transferase</keyword>
<proteinExistence type="predicted"/>
<comment type="caution">
    <text evidence="3">The sequence shown here is derived from an EMBL/GenBank/DDBJ whole genome shotgun (WGS) entry which is preliminary data.</text>
</comment>
<dbReference type="Proteomes" id="UP000031532">
    <property type="component" value="Unassembled WGS sequence"/>
</dbReference>
<dbReference type="EMBL" id="JTJC03000001">
    <property type="protein sequence ID" value="NHC33699.1"/>
    <property type="molecule type" value="Genomic_DNA"/>
</dbReference>
<evidence type="ECO:0000313" key="4">
    <source>
        <dbReference type="Proteomes" id="UP000031532"/>
    </source>
</evidence>
<dbReference type="GO" id="GO:0008757">
    <property type="term" value="F:S-adenosylmethionine-dependent methyltransferase activity"/>
    <property type="evidence" value="ECO:0007669"/>
    <property type="project" value="InterPro"/>
</dbReference>
<dbReference type="SUPFAM" id="SSF53335">
    <property type="entry name" value="S-adenosyl-L-methionine-dependent methyltransferases"/>
    <property type="match status" value="1"/>
</dbReference>
<gene>
    <name evidence="3" type="ORF">QH73_0003310</name>
</gene>
<dbReference type="RefSeq" id="WP_039715220.1">
    <property type="nucleotide sequence ID" value="NZ_JTJC03000001.1"/>
</dbReference>
<dbReference type="GO" id="GO:0032259">
    <property type="term" value="P:methylation"/>
    <property type="evidence" value="ECO:0007669"/>
    <property type="project" value="UniProtKB-KW"/>
</dbReference>
<evidence type="ECO:0000259" key="1">
    <source>
        <dbReference type="Pfam" id="PF08241"/>
    </source>
</evidence>
<name>A0A9X5E209_9CYAN</name>
<dbReference type="Pfam" id="PF13946">
    <property type="entry name" value="DUF4214"/>
    <property type="match status" value="1"/>
</dbReference>
<keyword evidence="3" id="KW-0489">Methyltransferase</keyword>
<dbReference type="InterPro" id="IPR029063">
    <property type="entry name" value="SAM-dependent_MTases_sf"/>
</dbReference>
<accession>A0A9X5E209</accession>
<dbReference type="OrthoDB" id="421066at2"/>
<reference evidence="3 4" key="1">
    <citation type="journal article" date="2015" name="Genome Announc.">
        <title>Draft Genome Sequence of the Terrestrial Cyanobacterium Scytonema millei VB511283, Isolated from Eastern India.</title>
        <authorList>
            <person name="Sen D."/>
            <person name="Chandrababunaidu M.M."/>
            <person name="Singh D."/>
            <person name="Sanghi N."/>
            <person name="Ghorai A."/>
            <person name="Mishra G.P."/>
            <person name="Madduluri M."/>
            <person name="Adhikary S.P."/>
            <person name="Tripathy S."/>
        </authorList>
    </citation>
    <scope>NUCLEOTIDE SEQUENCE [LARGE SCALE GENOMIC DNA]</scope>
    <source>
        <strain evidence="3 4">VB511283</strain>
    </source>
</reference>
<organism evidence="3 4">
    <name type="scientific">Scytonema millei VB511283</name>
    <dbReference type="NCBI Taxonomy" id="1245923"/>
    <lineage>
        <taxon>Bacteria</taxon>
        <taxon>Bacillati</taxon>
        <taxon>Cyanobacteriota</taxon>
        <taxon>Cyanophyceae</taxon>
        <taxon>Nostocales</taxon>
        <taxon>Scytonemataceae</taxon>
        <taxon>Scytonema</taxon>
    </lineage>
</organism>
<keyword evidence="4" id="KW-1185">Reference proteome</keyword>
<dbReference type="Gene3D" id="3.40.50.150">
    <property type="entry name" value="Vaccinia Virus protein VP39"/>
    <property type="match status" value="1"/>
</dbReference>
<dbReference type="CDD" id="cd02440">
    <property type="entry name" value="AdoMet_MTases"/>
    <property type="match status" value="1"/>
</dbReference>
<evidence type="ECO:0000313" key="3">
    <source>
        <dbReference type="EMBL" id="NHC33699.1"/>
    </source>
</evidence>
<dbReference type="InterPro" id="IPR013216">
    <property type="entry name" value="Methyltransf_11"/>
</dbReference>
<evidence type="ECO:0000259" key="2">
    <source>
        <dbReference type="Pfam" id="PF13946"/>
    </source>
</evidence>
<sequence>MNAKNIFAKVAPTSVKTIVKKFTKHELKNQKGSNENLHEMEAISDENYLRMAYKVIFERDIDSDGLANWLNVLDQGLSRTALLRMLVDSIEFQLRPLSSKDYWHLLNAKLHHARFKLIRTVLPEAKVILDLGGASTGDARGALLSFGYPYLPEKIYIADLPPDERMLNASELAQHIRYKSCDINYVYTSMSDLSLFEEGSFDLIWSGQSIEHVTTEEAEKVFAQAYKLLKPGGKLALDTPNRSATQIQCPKGYIHPEHKIEYFYSDLCRILERHNFKIVETKGLIDLSKTIENNLDMKHFCEEAISGEALNDQPEKSYCFYLCCMRSCDL</sequence>
<dbReference type="AlphaFoldDB" id="A0A9X5E209"/>
<feature type="domain" description="DUF4214" evidence="2">
    <location>
        <begin position="40"/>
        <end position="93"/>
    </location>
</feature>
<protein>
    <submittedName>
        <fullName evidence="3">Methyltransferase domain-containing protein</fullName>
    </submittedName>
</protein>